<organism evidence="1 2">
    <name type="scientific">Rotaria sordida</name>
    <dbReference type="NCBI Taxonomy" id="392033"/>
    <lineage>
        <taxon>Eukaryota</taxon>
        <taxon>Metazoa</taxon>
        <taxon>Spiralia</taxon>
        <taxon>Gnathifera</taxon>
        <taxon>Rotifera</taxon>
        <taxon>Eurotatoria</taxon>
        <taxon>Bdelloidea</taxon>
        <taxon>Philodinida</taxon>
        <taxon>Philodinidae</taxon>
        <taxon>Rotaria</taxon>
    </lineage>
</organism>
<evidence type="ECO:0000313" key="2">
    <source>
        <dbReference type="Proteomes" id="UP000663882"/>
    </source>
</evidence>
<name>A0A815P1M1_9BILA</name>
<comment type="caution">
    <text evidence="1">The sequence shown here is derived from an EMBL/GenBank/DDBJ whole genome shotgun (WGS) entry which is preliminary data.</text>
</comment>
<dbReference type="OrthoDB" id="10059486at2759"/>
<feature type="non-terminal residue" evidence="1">
    <location>
        <position position="1"/>
    </location>
</feature>
<protein>
    <submittedName>
        <fullName evidence="1">Uncharacterized protein</fullName>
    </submittedName>
</protein>
<dbReference type="Proteomes" id="UP000663882">
    <property type="component" value="Unassembled WGS sequence"/>
</dbReference>
<reference evidence="1" key="1">
    <citation type="submission" date="2021-02" db="EMBL/GenBank/DDBJ databases">
        <authorList>
            <person name="Nowell W R."/>
        </authorList>
    </citation>
    <scope>NUCLEOTIDE SEQUENCE</scope>
</reference>
<gene>
    <name evidence="1" type="ORF">RFH988_LOCUS36378</name>
</gene>
<evidence type="ECO:0000313" key="1">
    <source>
        <dbReference type="EMBL" id="CAF1441840.1"/>
    </source>
</evidence>
<sequence length="138" mass="15523">YQEFAARGTYKELLCKGRPCVRCHKCRDWHFGGDQNTWDWICNYENWRDADWQRWDNGVWKRFTKRNGAKCRSDYISSSSGSYAIAAGGGLSYCDAGYTFVAAADIGYSGSAYAVAARGSIVIRGSGYISHLCLCEMH</sequence>
<dbReference type="EMBL" id="CAJNOO010006208">
    <property type="protein sequence ID" value="CAF1441840.1"/>
    <property type="molecule type" value="Genomic_DNA"/>
</dbReference>
<accession>A0A815P1M1</accession>
<proteinExistence type="predicted"/>
<dbReference type="AlphaFoldDB" id="A0A815P1M1"/>